<feature type="region of interest" description="Disordered" evidence="1">
    <location>
        <begin position="205"/>
        <end position="226"/>
    </location>
</feature>
<protein>
    <submittedName>
        <fullName evidence="4">Uncharacterized protein</fullName>
    </submittedName>
</protein>
<proteinExistence type="predicted"/>
<feature type="transmembrane region" description="Helical" evidence="2">
    <location>
        <begin position="445"/>
        <end position="471"/>
    </location>
</feature>
<feature type="transmembrane region" description="Helical" evidence="2">
    <location>
        <begin position="413"/>
        <end position="433"/>
    </location>
</feature>
<dbReference type="Proteomes" id="UP001060336">
    <property type="component" value="Chromosome"/>
</dbReference>
<feature type="chain" id="PRO_5039927128" evidence="3">
    <location>
        <begin position="31"/>
        <end position="885"/>
    </location>
</feature>
<keyword evidence="2" id="KW-1133">Transmembrane helix</keyword>
<feature type="transmembrane region" description="Helical" evidence="2">
    <location>
        <begin position="137"/>
        <end position="156"/>
    </location>
</feature>
<organism evidence="4 5">
    <name type="scientific">Nisaea acidiphila</name>
    <dbReference type="NCBI Taxonomy" id="1862145"/>
    <lineage>
        <taxon>Bacteria</taxon>
        <taxon>Pseudomonadati</taxon>
        <taxon>Pseudomonadota</taxon>
        <taxon>Alphaproteobacteria</taxon>
        <taxon>Rhodospirillales</taxon>
        <taxon>Thalassobaculaceae</taxon>
        <taxon>Nisaea</taxon>
    </lineage>
</organism>
<evidence type="ECO:0000313" key="4">
    <source>
        <dbReference type="EMBL" id="UUX50044.1"/>
    </source>
</evidence>
<feature type="transmembrane region" description="Helical" evidence="2">
    <location>
        <begin position="366"/>
        <end position="390"/>
    </location>
</feature>
<evidence type="ECO:0000256" key="3">
    <source>
        <dbReference type="SAM" id="SignalP"/>
    </source>
</evidence>
<dbReference type="EMBL" id="CP102480">
    <property type="protein sequence ID" value="UUX50044.1"/>
    <property type="molecule type" value="Genomic_DNA"/>
</dbReference>
<keyword evidence="2" id="KW-0812">Transmembrane</keyword>
<feature type="transmembrane region" description="Helical" evidence="2">
    <location>
        <begin position="816"/>
        <end position="842"/>
    </location>
</feature>
<evidence type="ECO:0000256" key="1">
    <source>
        <dbReference type="SAM" id="MobiDB-lite"/>
    </source>
</evidence>
<gene>
    <name evidence="4" type="ORF">NUH88_21980</name>
</gene>
<feature type="compositionally biased region" description="Basic and acidic residues" evidence="1">
    <location>
        <begin position="210"/>
        <end position="222"/>
    </location>
</feature>
<feature type="transmembrane region" description="Helical" evidence="2">
    <location>
        <begin position="82"/>
        <end position="104"/>
    </location>
</feature>
<name>A0A9J7AUP8_9PROT</name>
<reference evidence="4" key="1">
    <citation type="submission" date="2022-08" db="EMBL/GenBank/DDBJ databases">
        <title>Nisaea acidiphila sp. nov., isolated from a marine algal debris and emended description of the genus Nisaea Urios et al. 2008.</title>
        <authorList>
            <person name="Kwon K."/>
        </authorList>
    </citation>
    <scope>NUCLEOTIDE SEQUENCE</scope>
    <source>
        <strain evidence="4">MEBiC11861</strain>
    </source>
</reference>
<keyword evidence="5" id="KW-1185">Reference proteome</keyword>
<sequence>MRRKTVGIAKLGTVLLSAGILLLSASPVNAAENAEGGTILTGILIFVGLAAVIYTGSQAFNRAIRETIENGFRARFITRRDALTTAKAIFVGTAGVLFLAAAFIPEVMNDVNKLGNLAPNSGDSAGSPSEETPIKNIMAITAAAVISMLVSQDFQLNPFTWLRRMLLHAASIPEEFHRLTDAVASVVPRDADFFDMLGSDSLLGSQNCRSPEKMREAPKPEDPCPSPGHFQKPFGSIERQWAVNYYLMWRLSQREQFGQAGEFFKDAAIDWPGLKRSFALNWQRVRALNEAQSGKQPQSNPDDGLVPDRELVKTELTHLLDRVCQAFAALLLSANDNDEDVWSDLQYLGANGLEDKRFYPDPVRPLVLLLAVVPGSIAIGAMLPPAFLWLSGLFVNWKGAIGYLSGNIQTDHILYWVFYGLFAFFLPVMIFLVGQKVSYSLSGKILDRTTGVVVASLMGVVFSVAGMSFLFTQLSGTWATPPDVVLRMAPWGAGAGVYAGAVVFFLNRLRRDRRYLIREAWDVRVEEPVRRWPHSSSSWKMTWWKHGTALFAGLFIVNLAPILSLTSEKLHAGAPADIEHILVKYAAYCSWERELTRLVLDVPTVCRAVDLFPFRHDDAVSDRDIFDAVWKSRTPSDTQMRSAELLTQITEYRRRFTPAESQNAQAAGTQHLMKPGLLATETADASAGKPRKSFDTLELDEFPRKTRGTVSVLLGDARKILHLSRQEHRTAIMALEYLEAQGPLPVTPRWRSDFFHLVHASQGYSAPNDRLGARIQYAFWRKPQAQSLSIQDALVGISIGKSTALRPLDTELGTFFWAQAVLTKVQIGFIILMLSSFTYYSLSRFNIGLHRGSLNEVSPEAWRTRSLRDLYFNPGRHRYDEGSGS</sequence>
<dbReference type="RefSeq" id="WP_257769031.1">
    <property type="nucleotide sequence ID" value="NZ_CP102480.1"/>
</dbReference>
<dbReference type="AlphaFoldDB" id="A0A9J7AUP8"/>
<evidence type="ECO:0000313" key="5">
    <source>
        <dbReference type="Proteomes" id="UP001060336"/>
    </source>
</evidence>
<dbReference type="KEGG" id="naci:NUH88_21980"/>
<feature type="transmembrane region" description="Helical" evidence="2">
    <location>
        <begin position="543"/>
        <end position="563"/>
    </location>
</feature>
<feature type="transmembrane region" description="Helical" evidence="2">
    <location>
        <begin position="491"/>
        <end position="509"/>
    </location>
</feature>
<keyword evidence="2" id="KW-0472">Membrane</keyword>
<accession>A0A9J7AUP8</accession>
<keyword evidence="3" id="KW-0732">Signal</keyword>
<feature type="signal peptide" evidence="3">
    <location>
        <begin position="1"/>
        <end position="30"/>
    </location>
</feature>
<evidence type="ECO:0000256" key="2">
    <source>
        <dbReference type="SAM" id="Phobius"/>
    </source>
</evidence>
<feature type="transmembrane region" description="Helical" evidence="2">
    <location>
        <begin position="40"/>
        <end position="61"/>
    </location>
</feature>